<proteinExistence type="predicted"/>
<evidence type="ECO:0000313" key="2">
    <source>
        <dbReference type="Proteomes" id="UP000239590"/>
    </source>
</evidence>
<dbReference type="RefSeq" id="WP_104714574.1">
    <property type="nucleotide sequence ID" value="NZ_PTRA01000002.1"/>
</dbReference>
<accession>A0A2S7IK74</accession>
<dbReference type="Proteomes" id="UP000239590">
    <property type="component" value="Unassembled WGS sequence"/>
</dbReference>
<gene>
    <name evidence="1" type="ORF">C5O19_16875</name>
</gene>
<sequence>METTCLPFASYLEDLIQQRQYVKVQYFSDLHELITLDALFVKLSDPGDGALALLSSGEQIAVSQLASAGGRFAPAYQGYELYCETCDF</sequence>
<evidence type="ECO:0000313" key="1">
    <source>
        <dbReference type="EMBL" id="PQA57002.1"/>
    </source>
</evidence>
<dbReference type="EMBL" id="PTRA01000002">
    <property type="protein sequence ID" value="PQA57002.1"/>
    <property type="molecule type" value="Genomic_DNA"/>
</dbReference>
<comment type="caution">
    <text evidence="1">The sequence shown here is derived from an EMBL/GenBank/DDBJ whole genome shotgun (WGS) entry which is preliminary data.</text>
</comment>
<reference evidence="2" key="1">
    <citation type="submission" date="2018-02" db="EMBL/GenBank/DDBJ databases">
        <title>Genome sequencing of Solimonas sp. HR-BB.</title>
        <authorList>
            <person name="Lee Y."/>
            <person name="Jeon C.O."/>
        </authorList>
    </citation>
    <scope>NUCLEOTIDE SEQUENCE [LARGE SCALE GENOMIC DNA]</scope>
    <source>
        <strain evidence="2">HR-U</strain>
    </source>
</reference>
<organism evidence="1 2">
    <name type="scientific">Siphonobacter curvatus</name>
    <dbReference type="NCBI Taxonomy" id="2094562"/>
    <lineage>
        <taxon>Bacteria</taxon>
        <taxon>Pseudomonadati</taxon>
        <taxon>Bacteroidota</taxon>
        <taxon>Cytophagia</taxon>
        <taxon>Cytophagales</taxon>
        <taxon>Cytophagaceae</taxon>
        <taxon>Siphonobacter</taxon>
    </lineage>
</organism>
<keyword evidence="2" id="KW-1185">Reference proteome</keyword>
<dbReference type="AlphaFoldDB" id="A0A2S7IK74"/>
<name>A0A2S7IK74_9BACT</name>
<dbReference type="OrthoDB" id="5344363at2"/>
<protein>
    <submittedName>
        <fullName evidence="1">Uncharacterized protein</fullName>
    </submittedName>
</protein>